<dbReference type="GO" id="GO:0003677">
    <property type="term" value="F:DNA binding"/>
    <property type="evidence" value="ECO:0007669"/>
    <property type="project" value="UniProtKB-KW"/>
</dbReference>
<dbReference type="GO" id="GO:0000724">
    <property type="term" value="P:double-strand break repair via homologous recombination"/>
    <property type="evidence" value="ECO:0007669"/>
    <property type="project" value="TreeGrafter"/>
</dbReference>
<organism evidence="9 10">
    <name type="scientific">Puccinia graminis f. sp. tritici</name>
    <dbReference type="NCBI Taxonomy" id="56615"/>
    <lineage>
        <taxon>Eukaryota</taxon>
        <taxon>Fungi</taxon>
        <taxon>Dikarya</taxon>
        <taxon>Basidiomycota</taxon>
        <taxon>Pucciniomycotina</taxon>
        <taxon>Pucciniomycetes</taxon>
        <taxon>Pucciniales</taxon>
        <taxon>Pucciniaceae</taxon>
        <taxon>Puccinia</taxon>
    </lineage>
</organism>
<dbReference type="PROSITE" id="PS51194">
    <property type="entry name" value="HELICASE_CTER"/>
    <property type="match status" value="1"/>
</dbReference>
<evidence type="ECO:0000256" key="4">
    <source>
        <dbReference type="ARBA" id="ARBA00034617"/>
    </source>
</evidence>
<dbReference type="GO" id="GO:0009378">
    <property type="term" value="F:four-way junction helicase activity"/>
    <property type="evidence" value="ECO:0007669"/>
    <property type="project" value="TreeGrafter"/>
</dbReference>
<dbReference type="PANTHER" id="PTHR13710:SF105">
    <property type="entry name" value="ATP-DEPENDENT DNA HELICASE Q1"/>
    <property type="match status" value="1"/>
</dbReference>
<comment type="caution">
    <text evidence="9">The sequence shown here is derived from an EMBL/GenBank/DDBJ whole genome shotgun (WGS) entry which is preliminary data.</text>
</comment>
<evidence type="ECO:0000259" key="8">
    <source>
        <dbReference type="PROSITE" id="PS51194"/>
    </source>
</evidence>
<feature type="region of interest" description="Disordered" evidence="7">
    <location>
        <begin position="402"/>
        <end position="437"/>
    </location>
</feature>
<keyword evidence="6" id="KW-0175">Coiled coil</keyword>
<keyword evidence="9" id="KW-0378">Hydrolase</keyword>
<dbReference type="PANTHER" id="PTHR13710">
    <property type="entry name" value="DNA HELICASE RECQ FAMILY MEMBER"/>
    <property type="match status" value="1"/>
</dbReference>
<dbReference type="EMBL" id="VDEP01000313">
    <property type="protein sequence ID" value="KAA1105016.1"/>
    <property type="molecule type" value="Genomic_DNA"/>
</dbReference>
<dbReference type="GO" id="GO:0043138">
    <property type="term" value="F:3'-5' DNA helicase activity"/>
    <property type="evidence" value="ECO:0007669"/>
    <property type="project" value="UniProtKB-EC"/>
</dbReference>
<evidence type="ECO:0000256" key="3">
    <source>
        <dbReference type="ARBA" id="ARBA00023235"/>
    </source>
</evidence>
<gene>
    <name evidence="9" type="primary">SGS1_32</name>
    <name evidence="9" type="ORF">PGTUg99_007196</name>
</gene>
<keyword evidence="9" id="KW-0347">Helicase</keyword>
<name>A0A5B0PVH1_PUCGR</name>
<comment type="catalytic activity">
    <reaction evidence="4">
        <text>Couples ATP hydrolysis with the unwinding of duplex DNA by translocating in the 3'-5' direction.</text>
        <dbReference type="EC" id="5.6.2.4"/>
    </reaction>
</comment>
<keyword evidence="9" id="KW-0067">ATP-binding</keyword>
<evidence type="ECO:0000313" key="9">
    <source>
        <dbReference type="EMBL" id="KAA1105016.1"/>
    </source>
</evidence>
<comment type="similarity">
    <text evidence="1">Belongs to the helicase family. RecQ subfamily.</text>
</comment>
<dbReference type="GO" id="GO:0005737">
    <property type="term" value="C:cytoplasm"/>
    <property type="evidence" value="ECO:0007669"/>
    <property type="project" value="TreeGrafter"/>
</dbReference>
<dbReference type="AlphaFoldDB" id="A0A5B0PVH1"/>
<feature type="coiled-coil region" evidence="6">
    <location>
        <begin position="338"/>
        <end position="373"/>
    </location>
</feature>
<reference evidence="9 10" key="1">
    <citation type="submission" date="2019-05" db="EMBL/GenBank/DDBJ databases">
        <title>Emergence of the Ug99 lineage of the wheat stem rust pathogen through somatic hybridization.</title>
        <authorList>
            <person name="Li F."/>
            <person name="Upadhyaya N.M."/>
            <person name="Sperschneider J."/>
            <person name="Matny O."/>
            <person name="Nguyen-Phuc H."/>
            <person name="Mago R."/>
            <person name="Raley C."/>
            <person name="Miller M.E."/>
            <person name="Silverstein K.A.T."/>
            <person name="Henningsen E."/>
            <person name="Hirsch C.D."/>
            <person name="Visser B."/>
            <person name="Pretorius Z.A."/>
            <person name="Steffenson B.J."/>
            <person name="Schwessinger B."/>
            <person name="Dodds P.N."/>
            <person name="Figueroa M."/>
        </authorList>
    </citation>
    <scope>NUCLEOTIDE SEQUENCE [LARGE SCALE GENOMIC DNA]</scope>
    <source>
        <strain evidence="9 10">Ug99</strain>
    </source>
</reference>
<keyword evidence="3" id="KW-0413">Isomerase</keyword>
<evidence type="ECO:0000256" key="2">
    <source>
        <dbReference type="ARBA" id="ARBA00023125"/>
    </source>
</evidence>
<feature type="domain" description="Helicase C-terminal" evidence="8">
    <location>
        <begin position="1"/>
        <end position="110"/>
    </location>
</feature>
<protein>
    <recommendedName>
        <fullName evidence="5">DNA 3'-5' helicase</fullName>
        <ecNumber evidence="5">5.6.2.4</ecNumber>
    </recommendedName>
</protein>
<keyword evidence="9" id="KW-0547">Nucleotide-binding</keyword>
<feature type="compositionally biased region" description="Polar residues" evidence="7">
    <location>
        <begin position="406"/>
        <end position="415"/>
    </location>
</feature>
<evidence type="ECO:0000256" key="1">
    <source>
        <dbReference type="ARBA" id="ARBA00005446"/>
    </source>
</evidence>
<sequence>MATTRRFHAVTGDLDKEDIVKDFTSGNVAVISSTMALGLGQNWKQVRRVVHVGRGNPATIFQMIGRCGRGGNEGLALLYVEEKRRKGKNKIFDFTNVELQSDDDRMDALALTPVCFRLAFALDNMLGYIPLSWEDPNVIHEQKRQEYLGYVPCICSNCKPLTNIALANLIHINKSNFERYLHNPKDLPAIPNNSALVRPKKSNALTKLPPFDKDLSGFANFLVGEFAKFYDNHYSDHASDFTADKIFGIEQAQILVMSSKSNQPIELMETLIGGEVIDGQMLFLQGSILRYKMGAKYTHHLNKEKMVEEKKTVQANRLQLVKELKSFLRARSQRLNKEELERKRLIAAENKRKNAEKKEKEKAEKERIKEEDRIALAGFKAAAEERRLAKEAAQATLNSLGLGDLTINNPSTLNEPGTKRKRTCVRKTASKSARKSC</sequence>
<evidence type="ECO:0000313" key="10">
    <source>
        <dbReference type="Proteomes" id="UP000325313"/>
    </source>
</evidence>
<dbReference type="Proteomes" id="UP000325313">
    <property type="component" value="Unassembled WGS sequence"/>
</dbReference>
<keyword evidence="2" id="KW-0238">DNA-binding</keyword>
<dbReference type="GO" id="GO:0005694">
    <property type="term" value="C:chromosome"/>
    <property type="evidence" value="ECO:0007669"/>
    <property type="project" value="TreeGrafter"/>
</dbReference>
<dbReference type="InterPro" id="IPR001650">
    <property type="entry name" value="Helicase_C-like"/>
</dbReference>
<proteinExistence type="inferred from homology"/>
<dbReference type="Gene3D" id="3.40.50.300">
    <property type="entry name" value="P-loop containing nucleotide triphosphate hydrolases"/>
    <property type="match status" value="1"/>
</dbReference>
<accession>A0A5B0PVH1</accession>
<evidence type="ECO:0000256" key="5">
    <source>
        <dbReference type="ARBA" id="ARBA00034808"/>
    </source>
</evidence>
<evidence type="ECO:0000256" key="6">
    <source>
        <dbReference type="SAM" id="Coils"/>
    </source>
</evidence>
<dbReference type="Pfam" id="PF00271">
    <property type="entry name" value="Helicase_C"/>
    <property type="match status" value="1"/>
</dbReference>
<evidence type="ECO:0000256" key="7">
    <source>
        <dbReference type="SAM" id="MobiDB-lite"/>
    </source>
</evidence>
<dbReference type="SUPFAM" id="SSF52540">
    <property type="entry name" value="P-loop containing nucleoside triphosphate hydrolases"/>
    <property type="match status" value="1"/>
</dbReference>
<dbReference type="EC" id="5.6.2.4" evidence="5"/>
<feature type="compositionally biased region" description="Basic residues" evidence="7">
    <location>
        <begin position="419"/>
        <end position="437"/>
    </location>
</feature>
<dbReference type="InterPro" id="IPR027417">
    <property type="entry name" value="P-loop_NTPase"/>
</dbReference>